<evidence type="ECO:0000313" key="2">
    <source>
        <dbReference type="EMBL" id="ANU62491.1"/>
    </source>
</evidence>
<name>A0A1B1S6S4_9BACT</name>
<feature type="compositionally biased region" description="Basic and acidic residues" evidence="1">
    <location>
        <begin position="37"/>
        <end position="63"/>
    </location>
</feature>
<feature type="compositionally biased region" description="Basic and acidic residues" evidence="1">
    <location>
        <begin position="1"/>
        <end position="10"/>
    </location>
</feature>
<evidence type="ECO:0008006" key="4">
    <source>
        <dbReference type="Google" id="ProtNLM"/>
    </source>
</evidence>
<dbReference type="RefSeq" id="WP_068959887.1">
    <property type="nucleotide sequence ID" value="NZ_CAJTAP010000053.1"/>
</dbReference>
<dbReference type="STRING" id="1796646.A4V02_01195"/>
<accession>A0A1B1S6S4</accession>
<sequence>MAKSNPDRFAEPTIIGTESEARQYVNRAGATQTAPKSESRTTKKFDAEEFLRQEEENSKAEAEQLRRTEILMNEYSLPWNVDDGKPPFPGMELNPCAVRWEPVNLEEFIREHGEEFKKFKIAMQTNQSGNRDSDQSEPQRGKASGTRKPKDMVEQEHQCTGTTVIPPKKAKSSSKNEAEERPEAMPKDIPPSDSESEHKTVSEDLTTGKQSDIPVEAEQAEPVEQSKESRVSAKMVDADFDALRHAYLRIVSLGEKKPVFLPLELRDSLEKLARVSGVPNLAPSHIVINILKAFFDDNRELINRKLSGEKLRI</sequence>
<evidence type="ECO:0000313" key="3">
    <source>
        <dbReference type="Proteomes" id="UP000186351"/>
    </source>
</evidence>
<accession>A0A1Z2XF08</accession>
<feature type="region of interest" description="Disordered" evidence="1">
    <location>
        <begin position="1"/>
        <end position="63"/>
    </location>
</feature>
<dbReference type="AlphaFoldDB" id="A0A1B1S6S4"/>
<proteinExistence type="predicted"/>
<dbReference type="OrthoDB" id="1093365at2"/>
<protein>
    <recommendedName>
        <fullName evidence="4">DUF3408 domain-containing protein</fullName>
    </recommendedName>
</protein>
<feature type="region of interest" description="Disordered" evidence="1">
    <location>
        <begin position="119"/>
        <end position="230"/>
    </location>
</feature>
<feature type="compositionally biased region" description="Basic and acidic residues" evidence="1">
    <location>
        <begin position="148"/>
        <end position="157"/>
    </location>
</feature>
<dbReference type="EMBL" id="CP015402">
    <property type="protein sequence ID" value="ANU62491.1"/>
    <property type="molecule type" value="Genomic_DNA"/>
</dbReference>
<evidence type="ECO:0000256" key="1">
    <source>
        <dbReference type="SAM" id="MobiDB-lite"/>
    </source>
</evidence>
<feature type="compositionally biased region" description="Basic and acidic residues" evidence="1">
    <location>
        <begin position="174"/>
        <end position="186"/>
    </location>
</feature>
<gene>
    <name evidence="2" type="ORF">A4V02_01195</name>
</gene>
<keyword evidence="3" id="KW-1185">Reference proteome</keyword>
<dbReference type="GeneID" id="65535451"/>
<feature type="compositionally biased region" description="Basic and acidic residues" evidence="1">
    <location>
        <begin position="131"/>
        <end position="140"/>
    </location>
</feature>
<dbReference type="Proteomes" id="UP000186351">
    <property type="component" value="Chromosome"/>
</dbReference>
<organism evidence="2 3">
    <name type="scientific">Muribaculum intestinale</name>
    <dbReference type="NCBI Taxonomy" id="1796646"/>
    <lineage>
        <taxon>Bacteria</taxon>
        <taxon>Pseudomonadati</taxon>
        <taxon>Bacteroidota</taxon>
        <taxon>Bacteroidia</taxon>
        <taxon>Bacteroidales</taxon>
        <taxon>Muribaculaceae</taxon>
        <taxon>Muribaculum</taxon>
    </lineage>
</organism>
<reference evidence="3" key="1">
    <citation type="submission" date="2016-04" db="EMBL/GenBank/DDBJ databases">
        <title>Complete Genome Sequences of Twelve Strains of a Stable Defined Moderately Diverse Mouse Microbiota 2 (sDMDMm2).</title>
        <authorList>
            <person name="Uchimura Y."/>
            <person name="Wyss M."/>
            <person name="Brugiroux S."/>
            <person name="Limenitakis J.P."/>
            <person name="Stecher B."/>
            <person name="McCoy K.D."/>
            <person name="Macpherson A.J."/>
        </authorList>
    </citation>
    <scope>NUCLEOTIDE SEQUENCE [LARGE SCALE GENOMIC DNA]</scope>
    <source>
        <strain evidence="3">YL27</strain>
    </source>
</reference>
<dbReference type="KEGG" id="pary:A4V02_01195"/>